<comment type="caution">
    <text evidence="3">The sequence shown here is derived from an EMBL/GenBank/DDBJ whole genome shotgun (WGS) entry which is preliminary data.</text>
</comment>
<evidence type="ECO:0000313" key="4">
    <source>
        <dbReference type="Proteomes" id="UP000278983"/>
    </source>
</evidence>
<dbReference type="RefSeq" id="WP_126677535.1">
    <property type="nucleotide sequence ID" value="NZ_RYYU01000001.1"/>
</dbReference>
<accession>A0A3S0P6Z7</accession>
<dbReference type="AlphaFoldDB" id="A0A3S0P6Z7"/>
<feature type="coiled-coil region" evidence="1">
    <location>
        <begin position="314"/>
        <end position="341"/>
    </location>
</feature>
<dbReference type="EMBL" id="RYYU01000001">
    <property type="protein sequence ID" value="RUL58432.1"/>
    <property type="molecule type" value="Genomic_DNA"/>
</dbReference>
<name>A0A3S0P6Z7_9BACT</name>
<dbReference type="InterPro" id="IPR025295">
    <property type="entry name" value="eCIS_core_dom"/>
</dbReference>
<dbReference type="OrthoDB" id="292792at2"/>
<reference evidence="3 4" key="1">
    <citation type="submission" date="2018-12" db="EMBL/GenBank/DDBJ databases">
        <title>Genome sequencing of Prevotella sp. KCOM 3155 (= JS262).</title>
        <authorList>
            <person name="Kook J.-K."/>
            <person name="Park S.-N."/>
            <person name="Lim Y.K."/>
        </authorList>
    </citation>
    <scope>NUCLEOTIDE SEQUENCE [LARGE SCALE GENOMIC DNA]</scope>
    <source>
        <strain evidence="3 4">KCOM 3155</strain>
    </source>
</reference>
<evidence type="ECO:0000256" key="1">
    <source>
        <dbReference type="SAM" id="Coils"/>
    </source>
</evidence>
<gene>
    <name evidence="3" type="ORF">EHV08_00700</name>
</gene>
<evidence type="ECO:0000313" key="3">
    <source>
        <dbReference type="EMBL" id="RUL58432.1"/>
    </source>
</evidence>
<evidence type="ECO:0000259" key="2">
    <source>
        <dbReference type="Pfam" id="PF13699"/>
    </source>
</evidence>
<sequence>MGTAFSTIRAQKKYNKKNDETRKSDSNIHIPTFSSRQVIVQPKLDCTEAGDMYEREADLMADYVTNLSFAAGADGGKSRPSRVFSLGHFISRRASNPSGIQIDEEMESKIKSSHCGEPLPNVLRSRMESSFGADFSGVRIHTDNKAAEMNTNLHSKAFTYGQDIFLGRGEFSPGTKMGQHLIAHELTHTLQQSDMIGRKPKNEFDFTEEMDDSKSDFTSYNLSGFQDSDFKPSEESFFDDKSTLTSKIRNRHVKKNISYLYQRLSNLYNYHNAQTNFVERLHKKHKGIAKKVFPVILPFEPYPSILLFYDDFNLTTIKKEIQKLQDRTQKLHNRNTEDKEKNLDKTAFDEKIQNLDTSLDYLHAIFEKRQKELCDIDEGYNRFSYEFEQYLMNQTLDLANYCSNVRIPLWQLKLGLDKVLQEIQNHNEESLFYDLWVSDDHFDFMINTYTMLSESMYTCIKYCESLGTLLLYYATSDYYKNHSLKDFLNEKEKLVSIIKNYQSSFTNYINNLVEFDKNTKQKAFWTQVGIDIAASIALCLIPGLGAAAIVGNTAKALGLGARVLIGVGTGAAGGTLASAGVQLIDIGLTEKKLEDFSGFDVSYGALSGGVAGGVLGGTGNFIPLIANSLLKPGANAVIKSLGVGFANTGASVIADFAGAGASSLISGKDMNFNWTEEFIVNAIFSAFHARSVYKNYKKDEFRFDKDMHTNYEELINPTDRDEFRNQLSDLYVKKASDTYNVNRSALQEIAHAFKNPPFDKNNIKGKITGFFNNLKQIKSDRDLSLKIINASFDSDINNILTPKKEILYIMQIQEGKSWKTALKNAYSEKNLVDDHIKEFENLFNKITYGITDNLGKPNDNIYTITSNVIPNITQTSPKESYKQQVSDQEFNLDNSIGAASNDTEAVKALLELFALDEVPENTEELKLINEQINSLNDPTLNTLIILSKNYDKVIDES</sequence>
<organism evidence="3 4">
    <name type="scientific">Prevotella koreensis</name>
    <dbReference type="NCBI Taxonomy" id="2490854"/>
    <lineage>
        <taxon>Bacteria</taxon>
        <taxon>Pseudomonadati</taxon>
        <taxon>Bacteroidota</taxon>
        <taxon>Bacteroidia</taxon>
        <taxon>Bacteroidales</taxon>
        <taxon>Prevotellaceae</taxon>
        <taxon>Prevotella</taxon>
    </lineage>
</organism>
<proteinExistence type="predicted"/>
<keyword evidence="1" id="KW-0175">Coiled coil</keyword>
<feature type="domain" description="eCIS core" evidence="2">
    <location>
        <begin position="118"/>
        <end position="194"/>
    </location>
</feature>
<keyword evidence="4" id="KW-1185">Reference proteome</keyword>
<protein>
    <submittedName>
        <fullName evidence="3">DUF4157 domain-containing protein</fullName>
    </submittedName>
</protein>
<dbReference type="Proteomes" id="UP000278983">
    <property type="component" value="Unassembled WGS sequence"/>
</dbReference>
<dbReference type="Pfam" id="PF13699">
    <property type="entry name" value="eCIS_core"/>
    <property type="match status" value="1"/>
</dbReference>